<evidence type="ECO:0000256" key="9">
    <source>
        <dbReference type="ARBA" id="ARBA00023125"/>
    </source>
</evidence>
<evidence type="ECO:0000256" key="6">
    <source>
        <dbReference type="ARBA" id="ARBA00022771"/>
    </source>
</evidence>
<dbReference type="GO" id="GO:0140078">
    <property type="term" value="F:class I DNA-(apurinic or apyrimidinic site) endonuclease activity"/>
    <property type="evidence" value="ECO:0007669"/>
    <property type="project" value="UniProtKB-EC"/>
</dbReference>
<dbReference type="Gene3D" id="3.20.190.10">
    <property type="entry name" value="MutM-like, N-terminal"/>
    <property type="match status" value="1"/>
</dbReference>
<dbReference type="PANTHER" id="PTHR42697:SF1">
    <property type="entry name" value="ENDONUCLEASE 8"/>
    <property type="match status" value="1"/>
</dbReference>
<evidence type="ECO:0000259" key="15">
    <source>
        <dbReference type="PROSITE" id="PS51066"/>
    </source>
</evidence>
<feature type="domain" description="Formamidopyrimidine-DNA glycosylase catalytic" evidence="16">
    <location>
        <begin position="2"/>
        <end position="90"/>
    </location>
</feature>
<evidence type="ECO:0000256" key="10">
    <source>
        <dbReference type="ARBA" id="ARBA00023204"/>
    </source>
</evidence>
<geneLocation type="plasmid" evidence="17">
    <name>unnamed8</name>
</geneLocation>
<keyword evidence="7" id="KW-0378">Hydrolase</keyword>
<dbReference type="InterPro" id="IPR000214">
    <property type="entry name" value="Znf_DNA_glyclase/AP_lyase"/>
</dbReference>
<keyword evidence="18" id="KW-1185">Reference proteome</keyword>
<evidence type="ECO:0000256" key="11">
    <source>
        <dbReference type="ARBA" id="ARBA00023239"/>
    </source>
</evidence>
<protein>
    <recommendedName>
        <fullName evidence="3">DNA-(apurinic or apyrimidinic site) lyase</fullName>
        <ecNumber evidence="3">4.2.99.18</ecNumber>
    </recommendedName>
</protein>
<dbReference type="GO" id="GO:0008270">
    <property type="term" value="F:zinc ion binding"/>
    <property type="evidence" value="ECO:0007669"/>
    <property type="project" value="UniProtKB-KW"/>
</dbReference>
<keyword evidence="4" id="KW-0479">Metal-binding</keyword>
<evidence type="ECO:0000256" key="7">
    <source>
        <dbReference type="ARBA" id="ARBA00022801"/>
    </source>
</evidence>
<dbReference type="EMBL" id="JTHE03000117">
    <property type="protein sequence ID" value="MCM1985254.1"/>
    <property type="molecule type" value="Genomic_DNA"/>
</dbReference>
<dbReference type="EC" id="4.2.99.18" evidence="3"/>
<evidence type="ECO:0000313" key="17">
    <source>
        <dbReference type="EMBL" id="MCM1985254.1"/>
    </source>
</evidence>
<evidence type="ECO:0000256" key="8">
    <source>
        <dbReference type="ARBA" id="ARBA00022833"/>
    </source>
</evidence>
<dbReference type="SUPFAM" id="SSF57716">
    <property type="entry name" value="Glucocorticoid receptor-like (DNA-binding domain)"/>
    <property type="match status" value="1"/>
</dbReference>
<keyword evidence="6 14" id="KW-0863">Zinc-finger</keyword>
<evidence type="ECO:0000256" key="13">
    <source>
        <dbReference type="ARBA" id="ARBA00023295"/>
    </source>
</evidence>
<keyword evidence="8" id="KW-0862">Zinc</keyword>
<dbReference type="GO" id="GO:0006281">
    <property type="term" value="P:DNA repair"/>
    <property type="evidence" value="ECO:0007669"/>
    <property type="project" value="UniProtKB-KW"/>
</dbReference>
<gene>
    <name evidence="17" type="primary">nei</name>
    <name evidence="17" type="ORF">QQ91_0020780</name>
</gene>
<feature type="domain" description="FPG-type" evidence="15">
    <location>
        <begin position="238"/>
        <end position="272"/>
    </location>
</feature>
<dbReference type="SUPFAM" id="SSF46946">
    <property type="entry name" value="S13-like H2TH domain"/>
    <property type="match status" value="1"/>
</dbReference>
<evidence type="ECO:0000256" key="2">
    <source>
        <dbReference type="ARBA" id="ARBA00009409"/>
    </source>
</evidence>
<keyword evidence="11 17" id="KW-0456">Lyase</keyword>
<evidence type="ECO:0000313" key="18">
    <source>
        <dbReference type="Proteomes" id="UP000031561"/>
    </source>
</evidence>
<comment type="similarity">
    <text evidence="2">Belongs to the FPG family.</text>
</comment>
<keyword evidence="17" id="KW-0255">Endonuclease</keyword>
<evidence type="ECO:0000256" key="12">
    <source>
        <dbReference type="ARBA" id="ARBA00023268"/>
    </source>
</evidence>
<proteinExistence type="inferred from homology"/>
<dbReference type="NCBIfam" id="NF007763">
    <property type="entry name" value="PRK10445.1"/>
    <property type="match status" value="1"/>
</dbReference>
<dbReference type="Pfam" id="PF06831">
    <property type="entry name" value="H2TH"/>
    <property type="match status" value="1"/>
</dbReference>
<reference evidence="17 18" key="1">
    <citation type="journal article" date="2015" name="Genome Announc.">
        <title>Draft Genome Sequence of Filamentous Marine Cyanobacterium Lyngbya confervoides Strain BDU141951.</title>
        <authorList>
            <person name="Chandrababunaidu M.M."/>
            <person name="Sen D."/>
            <person name="Tripathy S."/>
        </authorList>
    </citation>
    <scope>NUCLEOTIDE SEQUENCE [LARGE SCALE GENOMIC DNA]</scope>
    <source>
        <strain evidence="17 18">BDU141951</strain>
    </source>
</reference>
<dbReference type="SMART" id="SM00898">
    <property type="entry name" value="Fapy_DNA_glyco"/>
    <property type="match status" value="1"/>
</dbReference>
<evidence type="ECO:0000259" key="16">
    <source>
        <dbReference type="PROSITE" id="PS51068"/>
    </source>
</evidence>
<comment type="cofactor">
    <cofactor evidence="1">
        <name>Zn(2+)</name>
        <dbReference type="ChEBI" id="CHEBI:29105"/>
    </cofactor>
</comment>
<dbReference type="Gene3D" id="1.10.8.50">
    <property type="match status" value="1"/>
</dbReference>
<keyword evidence="17" id="KW-0540">Nuclease</keyword>
<dbReference type="AlphaFoldDB" id="A0ABD4T8X1"/>
<keyword evidence="5" id="KW-0227">DNA damage</keyword>
<comment type="caution">
    <text evidence="17">The sequence shown here is derived from an EMBL/GenBank/DDBJ whole genome shotgun (WGS) entry which is preliminary data.</text>
</comment>
<dbReference type="RefSeq" id="WP_166283608.1">
    <property type="nucleotide sequence ID" value="NZ_JTHE03000117.1"/>
</dbReference>
<dbReference type="PROSITE" id="PS51068">
    <property type="entry name" value="FPG_CAT"/>
    <property type="match status" value="1"/>
</dbReference>
<evidence type="ECO:0000256" key="3">
    <source>
        <dbReference type="ARBA" id="ARBA00012720"/>
    </source>
</evidence>
<dbReference type="InterPro" id="IPR015886">
    <property type="entry name" value="H2TH_FPG"/>
</dbReference>
<evidence type="ECO:0000256" key="14">
    <source>
        <dbReference type="PROSITE-ProRule" id="PRU00391"/>
    </source>
</evidence>
<keyword evidence="17" id="KW-0614">Plasmid</keyword>
<keyword evidence="10" id="KW-0234">DNA repair</keyword>
<organism evidence="17 18">
    <name type="scientific">Lyngbya confervoides BDU141951</name>
    <dbReference type="NCBI Taxonomy" id="1574623"/>
    <lineage>
        <taxon>Bacteria</taxon>
        <taxon>Bacillati</taxon>
        <taxon>Cyanobacteriota</taxon>
        <taxon>Cyanophyceae</taxon>
        <taxon>Oscillatoriophycideae</taxon>
        <taxon>Oscillatoriales</taxon>
        <taxon>Microcoleaceae</taxon>
        <taxon>Lyngbya</taxon>
    </lineage>
</organism>
<sequence>MPEGPEIKRAADRIARAIVHQPLTSIYFAFESLKSYESCLGAAQVIEVQPRGKALLTRFSNGLTVYTHNQLYGVWYVRRAKSFPQTRRQLRLAIHTAQKSALLYSASDIMVLTEDEVAGHPFLNRLGPDVLDPETTPQQVSDRLLSRTFARRRLATLLLDQQCLSGLGNYLRSEILFLAGLHPTLRPADCSQAQIQALAAATLSVPWQSYQHQGITHDLEQAKALQAEGKPRWFYRHWVFGRQGQPCHRCGDPVIKAILGGRRLYWCPTCQPLSVSDRKADGVARDVRA</sequence>
<dbReference type="GO" id="GO:0003677">
    <property type="term" value="F:DNA binding"/>
    <property type="evidence" value="ECO:0007669"/>
    <property type="project" value="UniProtKB-KW"/>
</dbReference>
<keyword evidence="12" id="KW-0511">Multifunctional enzyme</keyword>
<dbReference type="Proteomes" id="UP000031561">
    <property type="component" value="Unassembled WGS sequence"/>
</dbReference>
<dbReference type="PROSITE" id="PS51066">
    <property type="entry name" value="ZF_FPG_2"/>
    <property type="match status" value="1"/>
</dbReference>
<dbReference type="GO" id="GO:0016798">
    <property type="term" value="F:hydrolase activity, acting on glycosyl bonds"/>
    <property type="evidence" value="ECO:0007669"/>
    <property type="project" value="UniProtKB-KW"/>
</dbReference>
<evidence type="ECO:0000256" key="1">
    <source>
        <dbReference type="ARBA" id="ARBA00001947"/>
    </source>
</evidence>
<dbReference type="InterPro" id="IPR035937">
    <property type="entry name" value="FPG_N"/>
</dbReference>
<dbReference type="SUPFAM" id="SSF81624">
    <property type="entry name" value="N-terminal domain of MutM-like DNA repair proteins"/>
    <property type="match status" value="1"/>
</dbReference>
<keyword evidence="13" id="KW-0326">Glycosidase</keyword>
<dbReference type="SMART" id="SM01232">
    <property type="entry name" value="H2TH"/>
    <property type="match status" value="1"/>
</dbReference>
<dbReference type="InterPro" id="IPR010979">
    <property type="entry name" value="Ribosomal_uS13-like_H2TH"/>
</dbReference>
<dbReference type="InterPro" id="IPR010663">
    <property type="entry name" value="Znf_FPG/IleRS"/>
</dbReference>
<accession>A0ABD4T8X1</accession>
<name>A0ABD4T8X1_9CYAN</name>
<dbReference type="InterPro" id="IPR012319">
    <property type="entry name" value="FPG_cat"/>
</dbReference>
<dbReference type="Pfam" id="PF06827">
    <property type="entry name" value="zf-FPG_IleRS"/>
    <property type="match status" value="1"/>
</dbReference>
<dbReference type="Pfam" id="PF01149">
    <property type="entry name" value="Fapy_DNA_glyco"/>
    <property type="match status" value="1"/>
</dbReference>
<keyword evidence="9" id="KW-0238">DNA-binding</keyword>
<dbReference type="PANTHER" id="PTHR42697">
    <property type="entry name" value="ENDONUCLEASE 8"/>
    <property type="match status" value="1"/>
</dbReference>
<evidence type="ECO:0000256" key="4">
    <source>
        <dbReference type="ARBA" id="ARBA00022723"/>
    </source>
</evidence>
<evidence type="ECO:0000256" key="5">
    <source>
        <dbReference type="ARBA" id="ARBA00022763"/>
    </source>
</evidence>